<feature type="coiled-coil region" evidence="6">
    <location>
        <begin position="236"/>
        <end position="263"/>
    </location>
</feature>
<keyword evidence="5 7" id="KW-0472">Membrane</keyword>
<dbReference type="EMBL" id="JAAZQQ010000005">
    <property type="protein sequence ID" value="NKX45936.1"/>
    <property type="molecule type" value="Genomic_DNA"/>
</dbReference>
<evidence type="ECO:0000256" key="5">
    <source>
        <dbReference type="ARBA" id="ARBA00023136"/>
    </source>
</evidence>
<dbReference type="InterPro" id="IPR018076">
    <property type="entry name" value="T2SS_GspF_dom"/>
</dbReference>
<feature type="transmembrane region" description="Helical" evidence="7">
    <location>
        <begin position="264"/>
        <end position="285"/>
    </location>
</feature>
<comment type="caution">
    <text evidence="9">The sequence shown here is derived from an EMBL/GenBank/DDBJ whole genome shotgun (WGS) entry which is preliminary data.</text>
</comment>
<dbReference type="Pfam" id="PF00482">
    <property type="entry name" value="T2SSF"/>
    <property type="match status" value="1"/>
</dbReference>
<dbReference type="Gene3D" id="1.20.81.30">
    <property type="entry name" value="Type II secretion system (T2SS), domain F"/>
    <property type="match status" value="1"/>
</dbReference>
<evidence type="ECO:0000313" key="10">
    <source>
        <dbReference type="Proteomes" id="UP000526408"/>
    </source>
</evidence>
<feature type="transmembrane region" description="Helical" evidence="7">
    <location>
        <begin position="122"/>
        <end position="142"/>
    </location>
</feature>
<name>A0A7X6H0T2_9RHOB</name>
<evidence type="ECO:0000259" key="8">
    <source>
        <dbReference type="Pfam" id="PF00482"/>
    </source>
</evidence>
<dbReference type="PANTHER" id="PTHR35007">
    <property type="entry name" value="INTEGRAL MEMBRANE PROTEIN-RELATED"/>
    <property type="match status" value="1"/>
</dbReference>
<keyword evidence="4 7" id="KW-1133">Transmembrane helix</keyword>
<evidence type="ECO:0000256" key="2">
    <source>
        <dbReference type="ARBA" id="ARBA00022475"/>
    </source>
</evidence>
<reference evidence="9 10" key="1">
    <citation type="submission" date="2020-04" db="EMBL/GenBank/DDBJ databases">
        <authorList>
            <person name="Yoon J."/>
        </authorList>
    </citation>
    <scope>NUCLEOTIDE SEQUENCE [LARGE SCALE GENOMIC DNA]</scope>
    <source>
        <strain evidence="9 10">KMU-115</strain>
    </source>
</reference>
<sequence length="325" mass="34080">MLPDPQILILAGGVAGLCGLGGIALVLRDRGLQRHRLRLRRAGAEARPADRPLPGAARDRGLRRARRFGRQGPAARALAWLDQRIDRAGLQLSGAELTVQMSLAALGVYAAGTLAIGLSPAVALALALALPPAGLAAALAIATRRRLAAFTAALPDALDIFARSLKAGRPVADGLGIVVASARDPLRGELARCRDRIRMGATLTAAFDELAARMPTPEARFFGVAVALQAETGGNLVETTENLAAQLRDRRKLRQKARALSAEARASAAILAALPFAVGVVLWVLNPGYLEPLLTDPRGRAMLIIGLALIGLGILMMTKMGKLDV</sequence>
<dbReference type="RefSeq" id="WP_168624309.1">
    <property type="nucleotide sequence ID" value="NZ_JAAZQQ010000005.1"/>
</dbReference>
<dbReference type="GO" id="GO:0005886">
    <property type="term" value="C:plasma membrane"/>
    <property type="evidence" value="ECO:0007669"/>
    <property type="project" value="UniProtKB-SubCell"/>
</dbReference>
<dbReference type="Proteomes" id="UP000526408">
    <property type="component" value="Unassembled WGS sequence"/>
</dbReference>
<keyword evidence="2" id="KW-1003">Cell membrane</keyword>
<evidence type="ECO:0000256" key="3">
    <source>
        <dbReference type="ARBA" id="ARBA00022692"/>
    </source>
</evidence>
<organism evidence="9 10">
    <name type="scientific">Roseicyclus persicicus</name>
    <dbReference type="NCBI Taxonomy" id="2650661"/>
    <lineage>
        <taxon>Bacteria</taxon>
        <taxon>Pseudomonadati</taxon>
        <taxon>Pseudomonadota</taxon>
        <taxon>Alphaproteobacteria</taxon>
        <taxon>Rhodobacterales</taxon>
        <taxon>Roseobacteraceae</taxon>
        <taxon>Roseicyclus</taxon>
    </lineage>
</organism>
<proteinExistence type="predicted"/>
<keyword evidence="6" id="KW-0175">Coiled coil</keyword>
<evidence type="ECO:0000256" key="4">
    <source>
        <dbReference type="ARBA" id="ARBA00022989"/>
    </source>
</evidence>
<comment type="subcellular location">
    <subcellularLocation>
        <location evidence="1">Cell membrane</location>
        <topology evidence="1">Multi-pass membrane protein</topology>
    </subcellularLocation>
</comment>
<evidence type="ECO:0000256" key="6">
    <source>
        <dbReference type="SAM" id="Coils"/>
    </source>
</evidence>
<gene>
    <name evidence="9" type="ORF">HCU73_15175</name>
</gene>
<evidence type="ECO:0000313" key="9">
    <source>
        <dbReference type="EMBL" id="NKX45936.1"/>
    </source>
</evidence>
<accession>A0A7X6H0T2</accession>
<feature type="transmembrane region" description="Helical" evidence="7">
    <location>
        <begin position="297"/>
        <end position="317"/>
    </location>
</feature>
<dbReference type="PANTHER" id="PTHR35007:SF1">
    <property type="entry name" value="PILUS ASSEMBLY PROTEIN"/>
    <property type="match status" value="1"/>
</dbReference>
<evidence type="ECO:0000256" key="7">
    <source>
        <dbReference type="SAM" id="Phobius"/>
    </source>
</evidence>
<feature type="transmembrane region" description="Helical" evidence="7">
    <location>
        <begin position="6"/>
        <end position="27"/>
    </location>
</feature>
<keyword evidence="3 7" id="KW-0812">Transmembrane</keyword>
<dbReference type="InterPro" id="IPR042094">
    <property type="entry name" value="T2SS_GspF_sf"/>
</dbReference>
<protein>
    <submittedName>
        <fullName evidence="9">Pilus assembly protein TadB</fullName>
    </submittedName>
</protein>
<feature type="transmembrane region" description="Helical" evidence="7">
    <location>
        <begin position="97"/>
        <end position="116"/>
    </location>
</feature>
<evidence type="ECO:0000256" key="1">
    <source>
        <dbReference type="ARBA" id="ARBA00004651"/>
    </source>
</evidence>
<keyword evidence="10" id="KW-1185">Reference proteome</keyword>
<feature type="domain" description="Type II secretion system protein GspF" evidence="8">
    <location>
        <begin position="158"/>
        <end position="282"/>
    </location>
</feature>
<dbReference type="AlphaFoldDB" id="A0A7X6H0T2"/>